<gene>
    <name evidence="1" type="ORF">CYCCA115_LOCUS11</name>
</gene>
<dbReference type="AlphaFoldDB" id="A0AAD2CC47"/>
<evidence type="ECO:0000313" key="2">
    <source>
        <dbReference type="Proteomes" id="UP001295423"/>
    </source>
</evidence>
<reference evidence="1" key="1">
    <citation type="submission" date="2023-08" db="EMBL/GenBank/DDBJ databases">
        <authorList>
            <person name="Audoor S."/>
            <person name="Bilcke G."/>
        </authorList>
    </citation>
    <scope>NUCLEOTIDE SEQUENCE</scope>
</reference>
<dbReference type="Proteomes" id="UP001295423">
    <property type="component" value="Unassembled WGS sequence"/>
</dbReference>
<keyword evidence="2" id="KW-1185">Reference proteome</keyword>
<evidence type="ECO:0000313" key="1">
    <source>
        <dbReference type="EMBL" id="CAJ1888264.1"/>
    </source>
</evidence>
<name>A0AAD2CC47_9STRA</name>
<comment type="caution">
    <text evidence="1">The sequence shown here is derived from an EMBL/GenBank/DDBJ whole genome shotgun (WGS) entry which is preliminary data.</text>
</comment>
<dbReference type="EMBL" id="CAKOGP040000001">
    <property type="protein sequence ID" value="CAJ1888264.1"/>
    <property type="molecule type" value="Genomic_DNA"/>
</dbReference>
<sequence length="210" mass="23660">MSSYSLYLCPTEKSLASAREAVPAVEVHLDAVEQKGDWGSKIHITLSSFAGSTMQDTKPKHRSNKMHPGNITKVVNDIWDAKISEGKPFHISEDKWDRGKKNKWGNLFKFSVSKECKTLENILKHVNKEELLQGEDGEESLQLVLLNPKETVNQLHVSFLTSSEPENDADDIRKFLSLLNWFVCIAELPEDREDGSDLQILSIPQAKIGD</sequence>
<organism evidence="1 2">
    <name type="scientific">Cylindrotheca closterium</name>
    <dbReference type="NCBI Taxonomy" id="2856"/>
    <lineage>
        <taxon>Eukaryota</taxon>
        <taxon>Sar</taxon>
        <taxon>Stramenopiles</taxon>
        <taxon>Ochrophyta</taxon>
        <taxon>Bacillariophyta</taxon>
        <taxon>Bacillariophyceae</taxon>
        <taxon>Bacillariophycidae</taxon>
        <taxon>Bacillariales</taxon>
        <taxon>Bacillariaceae</taxon>
        <taxon>Cylindrotheca</taxon>
    </lineage>
</organism>
<accession>A0AAD2CC47</accession>
<protein>
    <submittedName>
        <fullName evidence="1">Uncharacterized protein</fullName>
    </submittedName>
</protein>
<proteinExistence type="predicted"/>